<reference evidence="5 6" key="1">
    <citation type="journal article" date="2017" name="Int. J. Syst. Evol. Microbiol.">
        <title>Gemmobacter straminiformis sp. nov., isolated from an artificial fountain.</title>
        <authorList>
            <person name="Kang J.Y."/>
            <person name="Kim M.J."/>
            <person name="Chun J."/>
            <person name="Son K.P."/>
            <person name="Jahng K.Y."/>
        </authorList>
    </citation>
    <scope>NUCLEOTIDE SEQUENCE [LARGE SCALE GENOMIC DNA]</scope>
    <source>
        <strain evidence="5 6">CAM-8</strain>
    </source>
</reference>
<evidence type="ECO:0000313" key="5">
    <source>
        <dbReference type="EMBL" id="MBC2835540.1"/>
    </source>
</evidence>
<dbReference type="InterPro" id="IPR016032">
    <property type="entry name" value="Sig_transdc_resp-reg_C-effctor"/>
</dbReference>
<dbReference type="SUPFAM" id="SSF46894">
    <property type="entry name" value="C-terminal effector domain of the bipartite response regulators"/>
    <property type="match status" value="1"/>
</dbReference>
<dbReference type="Proteomes" id="UP000555411">
    <property type="component" value="Unassembled WGS sequence"/>
</dbReference>
<dbReference type="Pfam" id="PF03472">
    <property type="entry name" value="Autoind_bind"/>
    <property type="match status" value="1"/>
</dbReference>
<dbReference type="PANTHER" id="PTHR44688">
    <property type="entry name" value="DNA-BINDING TRANSCRIPTIONAL ACTIVATOR DEVR_DOSR"/>
    <property type="match status" value="1"/>
</dbReference>
<dbReference type="InterPro" id="IPR036388">
    <property type="entry name" value="WH-like_DNA-bd_sf"/>
</dbReference>
<dbReference type="InterPro" id="IPR013249">
    <property type="entry name" value="RNA_pol_sigma70_r4_t2"/>
</dbReference>
<dbReference type="GO" id="GO:0003677">
    <property type="term" value="F:DNA binding"/>
    <property type="evidence" value="ECO:0007669"/>
    <property type="project" value="UniProtKB-KW"/>
</dbReference>
<name>A0A842I6S5_9RHOB</name>
<evidence type="ECO:0000313" key="6">
    <source>
        <dbReference type="Proteomes" id="UP000555411"/>
    </source>
</evidence>
<comment type="caution">
    <text evidence="5">The sequence shown here is derived from an EMBL/GenBank/DDBJ whole genome shotgun (WGS) entry which is preliminary data.</text>
</comment>
<dbReference type="InterPro" id="IPR036693">
    <property type="entry name" value="TF_LuxR_autoind-bd_dom_sf"/>
</dbReference>
<dbReference type="GO" id="GO:0006352">
    <property type="term" value="P:DNA-templated transcription initiation"/>
    <property type="evidence" value="ECO:0007669"/>
    <property type="project" value="InterPro"/>
</dbReference>
<organism evidence="5 6">
    <name type="scientific">Paragemmobacter straminiformis</name>
    <dbReference type="NCBI Taxonomy" id="2045119"/>
    <lineage>
        <taxon>Bacteria</taxon>
        <taxon>Pseudomonadati</taxon>
        <taxon>Pseudomonadota</taxon>
        <taxon>Alphaproteobacteria</taxon>
        <taxon>Rhodobacterales</taxon>
        <taxon>Paracoccaceae</taxon>
        <taxon>Paragemmobacter</taxon>
    </lineage>
</organism>
<proteinExistence type="predicted"/>
<dbReference type="PROSITE" id="PS50043">
    <property type="entry name" value="HTH_LUXR_2"/>
    <property type="match status" value="1"/>
</dbReference>
<dbReference type="EMBL" id="JACLQD010000002">
    <property type="protein sequence ID" value="MBC2835540.1"/>
    <property type="molecule type" value="Genomic_DNA"/>
</dbReference>
<dbReference type="PANTHER" id="PTHR44688:SF16">
    <property type="entry name" value="DNA-BINDING TRANSCRIPTIONAL ACTIVATOR DEVR_DOSR"/>
    <property type="match status" value="1"/>
</dbReference>
<feature type="domain" description="HTH luxR-type" evidence="4">
    <location>
        <begin position="180"/>
        <end position="245"/>
    </location>
</feature>
<keyword evidence="1" id="KW-0805">Transcription regulation</keyword>
<dbReference type="Gene3D" id="1.10.10.10">
    <property type="entry name" value="Winged helix-like DNA-binding domain superfamily/Winged helix DNA-binding domain"/>
    <property type="match status" value="1"/>
</dbReference>
<accession>A0A842I6S5</accession>
<protein>
    <submittedName>
        <fullName evidence="5">Autoinducer binding domain-containing protein</fullName>
    </submittedName>
</protein>
<dbReference type="Pfam" id="PF08281">
    <property type="entry name" value="Sigma70_r4_2"/>
    <property type="match status" value="1"/>
</dbReference>
<dbReference type="InterPro" id="IPR000792">
    <property type="entry name" value="Tscrpt_reg_LuxR_C"/>
</dbReference>
<dbReference type="SMART" id="SM00421">
    <property type="entry name" value="HTH_LUXR"/>
    <property type="match status" value="1"/>
</dbReference>
<sequence>MNGIIGLLVRVAEAGNIDAIWKEAAAFFATCGFSRANYGYTRFRHDQSIGNPDDALYLTTAGPDYARRYFAEGLYARTPVFKWAQENVGCCTWAWVREKAARGELTADEMDALRQNAEMGITAGVTVSFPQSSSRSKGALGLIADAGLSSEDVEEIWARCGAEIQAVAHMMHLKIIQLPAPNRRRNLTPRQREALEWVADGKTTGDIALLMEVSPAMVEKHLKLARETLDVETTAQAVAKAALLNMIFSKPG</sequence>
<keyword evidence="6" id="KW-1185">Reference proteome</keyword>
<evidence type="ECO:0000256" key="1">
    <source>
        <dbReference type="ARBA" id="ARBA00023015"/>
    </source>
</evidence>
<dbReference type="AlphaFoldDB" id="A0A842I6S5"/>
<dbReference type="InterPro" id="IPR005143">
    <property type="entry name" value="TF_LuxR_autoind-bd_dom"/>
</dbReference>
<evidence type="ECO:0000256" key="3">
    <source>
        <dbReference type="ARBA" id="ARBA00023163"/>
    </source>
</evidence>
<dbReference type="CDD" id="cd06170">
    <property type="entry name" value="LuxR_C_like"/>
    <property type="match status" value="1"/>
</dbReference>
<dbReference type="Gene3D" id="3.30.450.80">
    <property type="entry name" value="Transcription factor LuxR-like, autoinducer-binding domain"/>
    <property type="match status" value="1"/>
</dbReference>
<evidence type="ECO:0000259" key="4">
    <source>
        <dbReference type="PROSITE" id="PS50043"/>
    </source>
</evidence>
<dbReference type="SUPFAM" id="SSF75516">
    <property type="entry name" value="Pheromone-binding domain of LuxR-like quorum-sensing transcription factors"/>
    <property type="match status" value="1"/>
</dbReference>
<keyword evidence="2" id="KW-0238">DNA-binding</keyword>
<dbReference type="RefSeq" id="WP_185797131.1">
    <property type="nucleotide sequence ID" value="NZ_JACLQD010000002.1"/>
</dbReference>
<keyword evidence="3" id="KW-0804">Transcription</keyword>
<dbReference type="GO" id="GO:0016987">
    <property type="term" value="F:sigma factor activity"/>
    <property type="evidence" value="ECO:0007669"/>
    <property type="project" value="InterPro"/>
</dbReference>
<gene>
    <name evidence="5" type="ORF">H7F16_08475</name>
</gene>
<evidence type="ECO:0000256" key="2">
    <source>
        <dbReference type="ARBA" id="ARBA00023125"/>
    </source>
</evidence>